<keyword evidence="1" id="KW-0472">Membrane</keyword>
<proteinExistence type="predicted"/>
<sequence length="252" mass="29439">MRKSYRQVIRSPYSLHEPDTPLTHTFPACARRSVLTNGTERRGSSTGGRAISYAQGLSVDQTPIECERRSPELMHCTYEWSSRISEHSLLSTAITGRNQDQYSYAIESKYYIYAYASLYSFYYFIFIYVAVKSDTSWSRVRYKRRHFSPAQANIYTTNKLPDRNLMARWFHGNILHRVHDSRMARISMPICCSRTNICASFVVKPPYMPQDMRQWPPPHAVQLLVEVDNTIADMKHVFSFALFKRTRRSSYV</sequence>
<keyword evidence="3" id="KW-1185">Reference proteome</keyword>
<keyword evidence="1" id="KW-0812">Transmembrane</keyword>
<reference evidence="2" key="1">
    <citation type="journal article" date="2023" name="G3 (Bethesda)">
        <title>A reference genome for the long-term kleptoplast-retaining sea slug Elysia crispata morphotype clarki.</title>
        <authorList>
            <person name="Eastman K.E."/>
            <person name="Pendleton A.L."/>
            <person name="Shaikh M.A."/>
            <person name="Suttiyut T."/>
            <person name="Ogas R."/>
            <person name="Tomko P."/>
            <person name="Gavelis G."/>
            <person name="Widhalm J.R."/>
            <person name="Wisecaver J.H."/>
        </authorList>
    </citation>
    <scope>NUCLEOTIDE SEQUENCE</scope>
    <source>
        <strain evidence="2">ECLA1</strain>
    </source>
</reference>
<gene>
    <name evidence="2" type="ORF">RRG08_046891</name>
</gene>
<feature type="transmembrane region" description="Helical" evidence="1">
    <location>
        <begin position="110"/>
        <end position="131"/>
    </location>
</feature>
<dbReference type="EMBL" id="JAWDGP010003890">
    <property type="protein sequence ID" value="KAK3769786.1"/>
    <property type="molecule type" value="Genomic_DNA"/>
</dbReference>
<evidence type="ECO:0000313" key="3">
    <source>
        <dbReference type="Proteomes" id="UP001283361"/>
    </source>
</evidence>
<evidence type="ECO:0000313" key="2">
    <source>
        <dbReference type="EMBL" id="KAK3769786.1"/>
    </source>
</evidence>
<dbReference type="Proteomes" id="UP001283361">
    <property type="component" value="Unassembled WGS sequence"/>
</dbReference>
<evidence type="ECO:0000256" key="1">
    <source>
        <dbReference type="SAM" id="Phobius"/>
    </source>
</evidence>
<organism evidence="2 3">
    <name type="scientific">Elysia crispata</name>
    <name type="common">lettuce slug</name>
    <dbReference type="NCBI Taxonomy" id="231223"/>
    <lineage>
        <taxon>Eukaryota</taxon>
        <taxon>Metazoa</taxon>
        <taxon>Spiralia</taxon>
        <taxon>Lophotrochozoa</taxon>
        <taxon>Mollusca</taxon>
        <taxon>Gastropoda</taxon>
        <taxon>Heterobranchia</taxon>
        <taxon>Euthyneura</taxon>
        <taxon>Panpulmonata</taxon>
        <taxon>Sacoglossa</taxon>
        <taxon>Placobranchoidea</taxon>
        <taxon>Plakobranchidae</taxon>
        <taxon>Elysia</taxon>
    </lineage>
</organism>
<protein>
    <submittedName>
        <fullName evidence="2">Uncharacterized protein</fullName>
    </submittedName>
</protein>
<keyword evidence="1" id="KW-1133">Transmembrane helix</keyword>
<accession>A0AAE1DGK3</accession>
<dbReference type="AlphaFoldDB" id="A0AAE1DGK3"/>
<name>A0AAE1DGK3_9GAST</name>
<comment type="caution">
    <text evidence="2">The sequence shown here is derived from an EMBL/GenBank/DDBJ whole genome shotgun (WGS) entry which is preliminary data.</text>
</comment>